<feature type="domain" description="DNA polymerase III delta subunit-like C-terminal" evidence="11">
    <location>
        <begin position="212"/>
        <end position="316"/>
    </location>
</feature>
<dbReference type="GO" id="GO:0006261">
    <property type="term" value="P:DNA-templated DNA replication"/>
    <property type="evidence" value="ECO:0007669"/>
    <property type="project" value="TreeGrafter"/>
</dbReference>
<dbReference type="KEGG" id="emo:DM558_09000"/>
<dbReference type="Gene3D" id="1.20.272.10">
    <property type="match status" value="1"/>
</dbReference>
<dbReference type="NCBIfam" id="TIGR01128">
    <property type="entry name" value="holA"/>
    <property type="match status" value="1"/>
</dbReference>
<dbReference type="CDD" id="cd18138">
    <property type="entry name" value="HLD_clamp_pol_III_delta"/>
    <property type="match status" value="1"/>
</dbReference>
<dbReference type="InterPro" id="IPR008921">
    <property type="entry name" value="DNA_pol3_clamp-load_cplx_C"/>
</dbReference>
<dbReference type="EC" id="2.7.7.7" evidence="1 9"/>
<evidence type="ECO:0000256" key="2">
    <source>
        <dbReference type="ARBA" id="ARBA00017703"/>
    </source>
</evidence>
<evidence type="ECO:0000259" key="10">
    <source>
        <dbReference type="Pfam" id="PF06144"/>
    </source>
</evidence>
<dbReference type="Pfam" id="PF21694">
    <property type="entry name" value="DNA_pol3_delta_C"/>
    <property type="match status" value="1"/>
</dbReference>
<evidence type="ECO:0000256" key="5">
    <source>
        <dbReference type="ARBA" id="ARBA00022705"/>
    </source>
</evidence>
<sequence>MKLNLNQLSQHLTAHLSPLYIVTGDEVLLSMEAEDCIRKAARASGYSERQLFNVEANFDWSVLYDQAASMSLFAEKRIFEFRLKSASLSDKGQAFLDYLQNPPEDTLLIISAPKLDVKTKWVKTLLESSLCQFIQIWPVEVAQLPQWIKQRLALLGLSIMPDALELFTLRVEGNLLAAAQEIEKLKLLMETNETVVNLDHIQAMVVDSARFDIFGLVDVALQGDAAHSLRMLQGLKSEGAAETLILWTLTKELRALMTLAQLTDQGIPLQKAFGQVRPPIWSKRQALFQQAVSRYTANQWGKLLIKAQQVDAQIKGQASGDCWEGLADMLLNIAGLSSGLDRALS</sequence>
<keyword evidence="3" id="KW-0808">Transferase</keyword>
<accession>A0A3S9XEV9</accession>
<evidence type="ECO:0000259" key="11">
    <source>
        <dbReference type="Pfam" id="PF21694"/>
    </source>
</evidence>
<evidence type="ECO:0000256" key="7">
    <source>
        <dbReference type="ARBA" id="ARBA00034754"/>
    </source>
</evidence>
<keyword evidence="5" id="KW-0235">DNA replication</keyword>
<organism evidence="12 13">
    <name type="scientific">Entomomonas moraniae</name>
    <dbReference type="NCBI Taxonomy" id="2213226"/>
    <lineage>
        <taxon>Bacteria</taxon>
        <taxon>Pseudomonadati</taxon>
        <taxon>Pseudomonadota</taxon>
        <taxon>Gammaproteobacteria</taxon>
        <taxon>Pseudomonadales</taxon>
        <taxon>Pseudomonadaceae</taxon>
        <taxon>Entomomonas</taxon>
    </lineage>
</organism>
<gene>
    <name evidence="12" type="ORF">DM558_09000</name>
</gene>
<dbReference type="PANTHER" id="PTHR34388:SF1">
    <property type="entry name" value="DNA POLYMERASE III SUBUNIT DELTA"/>
    <property type="match status" value="1"/>
</dbReference>
<dbReference type="SUPFAM" id="SSF52540">
    <property type="entry name" value="P-loop containing nucleoside triphosphate hydrolases"/>
    <property type="match status" value="1"/>
</dbReference>
<dbReference type="PANTHER" id="PTHR34388">
    <property type="entry name" value="DNA POLYMERASE III SUBUNIT DELTA"/>
    <property type="match status" value="1"/>
</dbReference>
<dbReference type="GO" id="GO:0003887">
    <property type="term" value="F:DNA-directed DNA polymerase activity"/>
    <property type="evidence" value="ECO:0007669"/>
    <property type="project" value="UniProtKB-UniRule"/>
</dbReference>
<dbReference type="InterPro" id="IPR048466">
    <property type="entry name" value="DNA_pol3_delta-like_C"/>
</dbReference>
<keyword evidence="4" id="KW-0548">Nucleotidyltransferase</keyword>
<feature type="domain" description="DNA polymerase III delta N-terminal" evidence="10">
    <location>
        <begin position="20"/>
        <end position="129"/>
    </location>
</feature>
<evidence type="ECO:0000313" key="13">
    <source>
        <dbReference type="Proteomes" id="UP000273143"/>
    </source>
</evidence>
<dbReference type="GO" id="GO:0009360">
    <property type="term" value="C:DNA polymerase III complex"/>
    <property type="evidence" value="ECO:0007669"/>
    <property type="project" value="UniProtKB-UniRule"/>
</dbReference>
<dbReference type="Gene3D" id="1.10.8.60">
    <property type="match status" value="1"/>
</dbReference>
<dbReference type="InterPro" id="IPR010372">
    <property type="entry name" value="DNA_pol3_delta_N"/>
</dbReference>
<evidence type="ECO:0000256" key="9">
    <source>
        <dbReference type="NCBIfam" id="TIGR01128"/>
    </source>
</evidence>
<comment type="similarity">
    <text evidence="7">Belongs to the DNA polymerase HolA subunit family.</text>
</comment>
<dbReference type="SUPFAM" id="SSF48019">
    <property type="entry name" value="post-AAA+ oligomerization domain-like"/>
    <property type="match status" value="1"/>
</dbReference>
<dbReference type="EMBL" id="CP029822">
    <property type="protein sequence ID" value="AZS50910.1"/>
    <property type="molecule type" value="Genomic_DNA"/>
</dbReference>
<reference evidence="13" key="1">
    <citation type="submission" date="2018-06" db="EMBL/GenBank/DDBJ databases">
        <title>Complete genome of Pseudomonas insecticola strain QZS01.</title>
        <authorList>
            <person name="Wang J."/>
            <person name="Su Q."/>
        </authorList>
    </citation>
    <scope>NUCLEOTIDE SEQUENCE [LARGE SCALE GENOMIC DNA]</scope>
    <source>
        <strain evidence="13">QZS01</strain>
    </source>
</reference>
<name>A0A3S9XEV9_9GAMM</name>
<dbReference type="Proteomes" id="UP000273143">
    <property type="component" value="Chromosome"/>
</dbReference>
<evidence type="ECO:0000256" key="6">
    <source>
        <dbReference type="ARBA" id="ARBA00022932"/>
    </source>
</evidence>
<proteinExistence type="inferred from homology"/>
<protein>
    <recommendedName>
        <fullName evidence="2 9">DNA polymerase III subunit delta</fullName>
        <ecNumber evidence="1 9">2.7.7.7</ecNumber>
    </recommendedName>
</protein>
<comment type="catalytic activity">
    <reaction evidence="8">
        <text>DNA(n) + a 2'-deoxyribonucleoside 5'-triphosphate = DNA(n+1) + diphosphate</text>
        <dbReference type="Rhea" id="RHEA:22508"/>
        <dbReference type="Rhea" id="RHEA-COMP:17339"/>
        <dbReference type="Rhea" id="RHEA-COMP:17340"/>
        <dbReference type="ChEBI" id="CHEBI:33019"/>
        <dbReference type="ChEBI" id="CHEBI:61560"/>
        <dbReference type="ChEBI" id="CHEBI:173112"/>
        <dbReference type="EC" id="2.7.7.7"/>
    </reaction>
</comment>
<dbReference type="InterPro" id="IPR027417">
    <property type="entry name" value="P-loop_NTPase"/>
</dbReference>
<keyword evidence="13" id="KW-1185">Reference proteome</keyword>
<dbReference type="Pfam" id="PF06144">
    <property type="entry name" value="DNA_pol3_delta"/>
    <property type="match status" value="1"/>
</dbReference>
<dbReference type="RefSeq" id="WP_127163587.1">
    <property type="nucleotide sequence ID" value="NZ_CP029822.1"/>
</dbReference>
<dbReference type="Gene3D" id="3.40.50.300">
    <property type="entry name" value="P-loop containing nucleotide triphosphate hydrolases"/>
    <property type="match status" value="1"/>
</dbReference>
<evidence type="ECO:0000256" key="4">
    <source>
        <dbReference type="ARBA" id="ARBA00022695"/>
    </source>
</evidence>
<dbReference type="AlphaFoldDB" id="A0A3S9XEV9"/>
<dbReference type="InterPro" id="IPR005790">
    <property type="entry name" value="DNA_polIII_delta"/>
</dbReference>
<evidence type="ECO:0000313" key="12">
    <source>
        <dbReference type="EMBL" id="AZS50910.1"/>
    </source>
</evidence>
<keyword evidence="6" id="KW-0239">DNA-directed DNA polymerase</keyword>
<evidence type="ECO:0000256" key="1">
    <source>
        <dbReference type="ARBA" id="ARBA00012417"/>
    </source>
</evidence>
<evidence type="ECO:0000256" key="8">
    <source>
        <dbReference type="ARBA" id="ARBA00049244"/>
    </source>
</evidence>
<evidence type="ECO:0000256" key="3">
    <source>
        <dbReference type="ARBA" id="ARBA00022679"/>
    </source>
</evidence>
<dbReference type="GO" id="GO:0003677">
    <property type="term" value="F:DNA binding"/>
    <property type="evidence" value="ECO:0007669"/>
    <property type="project" value="InterPro"/>
</dbReference>